<dbReference type="Proteomes" id="UP000051574">
    <property type="component" value="Unassembled WGS sequence"/>
</dbReference>
<reference evidence="1 2" key="1">
    <citation type="submission" date="2015-09" db="EMBL/GenBank/DDBJ databases">
        <title>Draft genome of the scarab beetle Oryctes borbonicus.</title>
        <authorList>
            <person name="Meyer J.M."/>
            <person name="Markov G.V."/>
            <person name="Baskaran P."/>
            <person name="Herrmann M."/>
            <person name="Sommer R.J."/>
            <person name="Roedelsperger C."/>
        </authorList>
    </citation>
    <scope>NUCLEOTIDE SEQUENCE [LARGE SCALE GENOMIC DNA]</scope>
    <source>
        <strain evidence="1">OB123</strain>
        <tissue evidence="1">Whole animal</tissue>
    </source>
</reference>
<sequence>MAENILNGILHGKISPDSVIKWISKENHQGEQSVDFIQFTCTTGDFISHFLNYLHEDAPSFDIENVNKNTFHTPKSIKNADKTKPISKLSIKKRPALFPDTKNELRISHSQAFSVIPAKNSDEVSKHNVNNDLKTNGTSTPKLMKINSDTVLETSYASPISPLYSRNNFNTPKNRATVKSSEKNLCLGDFIVQKKSSSKKKVQRNLCGAMNAKSNDNIDNKKFRRIKPTNLNEKRFSGGFKESENSFNFKNAYVELSVDNLNEQRNLLVEERLKIKNNIDDLIKSPNLVKLQTINNKIEINPVSEKVTFTPQLDNLLKIYVFFLNNGFVLNIASELYFLILLLLSKQYLSDKFDDSDTDIQMINENIENRKDLFKTVHNCVYFAVSALQSQIELLKSLDRPTLKLLYENQRIKLFSESFYVALVSICNNKLDQAKENVNIVQGNVCFISDTDNRDNFPTDISFHAFRKQRDLFYEILRIWEQSRFLPEWNFSIALGGKIKSLLNIHSDPVNFRHFARLFKMQLLTTSRQNNDVSKNLFIIKFLV</sequence>
<dbReference type="AlphaFoldDB" id="A0A0T6BG10"/>
<dbReference type="PANTHER" id="PTHR28678:SF1">
    <property type="entry name" value="CODANIN-1"/>
    <property type="match status" value="1"/>
</dbReference>
<comment type="caution">
    <text evidence="1">The sequence shown here is derived from an EMBL/GenBank/DDBJ whole genome shotgun (WGS) entry which is preliminary data.</text>
</comment>
<dbReference type="EMBL" id="LJIG01000696">
    <property type="protein sequence ID" value="KRT86244.1"/>
    <property type="molecule type" value="Genomic_DNA"/>
</dbReference>
<dbReference type="GO" id="GO:0005634">
    <property type="term" value="C:nucleus"/>
    <property type="evidence" value="ECO:0007669"/>
    <property type="project" value="TreeGrafter"/>
</dbReference>
<proteinExistence type="predicted"/>
<keyword evidence="2" id="KW-1185">Reference proteome</keyword>
<dbReference type="InterPro" id="IPR040031">
    <property type="entry name" value="Codanin-1"/>
</dbReference>
<evidence type="ECO:0000313" key="1">
    <source>
        <dbReference type="EMBL" id="KRT86244.1"/>
    </source>
</evidence>
<evidence type="ECO:0008006" key="3">
    <source>
        <dbReference type="Google" id="ProtNLM"/>
    </source>
</evidence>
<organism evidence="1 2">
    <name type="scientific">Oryctes borbonicus</name>
    <dbReference type="NCBI Taxonomy" id="1629725"/>
    <lineage>
        <taxon>Eukaryota</taxon>
        <taxon>Metazoa</taxon>
        <taxon>Ecdysozoa</taxon>
        <taxon>Arthropoda</taxon>
        <taxon>Hexapoda</taxon>
        <taxon>Insecta</taxon>
        <taxon>Pterygota</taxon>
        <taxon>Neoptera</taxon>
        <taxon>Endopterygota</taxon>
        <taxon>Coleoptera</taxon>
        <taxon>Polyphaga</taxon>
        <taxon>Scarabaeiformia</taxon>
        <taxon>Scarabaeidae</taxon>
        <taxon>Dynastinae</taxon>
        <taxon>Oryctes</taxon>
    </lineage>
</organism>
<dbReference type="GO" id="GO:0006325">
    <property type="term" value="P:chromatin organization"/>
    <property type="evidence" value="ECO:0007669"/>
    <property type="project" value="TreeGrafter"/>
</dbReference>
<accession>A0A0T6BG10</accession>
<name>A0A0T6BG10_9SCAR</name>
<protein>
    <recommendedName>
        <fullName evidence="3">Codanin-1 C-terminal domain-containing protein</fullName>
    </recommendedName>
</protein>
<gene>
    <name evidence="1" type="ORF">AMK59_2779</name>
</gene>
<dbReference type="OrthoDB" id="20982at2759"/>
<evidence type="ECO:0000313" key="2">
    <source>
        <dbReference type="Proteomes" id="UP000051574"/>
    </source>
</evidence>
<dbReference type="PANTHER" id="PTHR28678">
    <property type="entry name" value="CODANIN-1"/>
    <property type="match status" value="1"/>
</dbReference>